<dbReference type="InterPro" id="IPR029523">
    <property type="entry name" value="INO80B/Ies2"/>
</dbReference>
<dbReference type="InterPro" id="IPR006880">
    <property type="entry name" value="INO80B_C"/>
</dbReference>
<dbReference type="Proteomes" id="UP001164746">
    <property type="component" value="Chromosome 4"/>
</dbReference>
<feature type="region of interest" description="Disordered" evidence="1">
    <location>
        <begin position="174"/>
        <end position="200"/>
    </location>
</feature>
<evidence type="ECO:0000259" key="2">
    <source>
        <dbReference type="SMART" id="SM01406"/>
    </source>
</evidence>
<reference evidence="3" key="1">
    <citation type="submission" date="2022-11" db="EMBL/GenBank/DDBJ databases">
        <title>Centuries of genome instability and evolution in soft-shell clam transmissible cancer (bioRxiv).</title>
        <authorList>
            <person name="Hart S.F.M."/>
            <person name="Yonemitsu M.A."/>
            <person name="Giersch R.M."/>
            <person name="Beal B.F."/>
            <person name="Arriagada G."/>
            <person name="Davis B.W."/>
            <person name="Ostrander E.A."/>
            <person name="Goff S.P."/>
            <person name="Metzger M.J."/>
        </authorList>
    </citation>
    <scope>NUCLEOTIDE SEQUENCE</scope>
    <source>
        <strain evidence="3">MELC-2E11</strain>
        <tissue evidence="3">Siphon/mantle</tissue>
    </source>
</reference>
<sequence>MGKRKQIHSNIVEDYDSPEEVQSPSSHKKHKKHKKKHKRKPVEENEELESPKASLKLKFKIGGETLGTKNVVSVTTESTDDIVNVTDDQPWEEPKDVEDPSVKTKKAGDDTSDEEKEWLTALEKGELDDYGEVSKGKRDPTLMTARQRALKHGTQEQELLQLPTGYKQVELTEEQLKRREQRANKRKQMAHEKQEKDKRQTIDRLLKKQEKQLKGAAKARAGRKADAPKVTYLNTTRGISISVPEGIKFPLDSQSADKPPVRPRCGVKGCKNDRKYSCSKTGVSLCSLQCYKKNLKSQSHRLKVLRSERENSFAPLVGSFTPGQFHVET</sequence>
<evidence type="ECO:0000313" key="3">
    <source>
        <dbReference type="EMBL" id="WAR01775.1"/>
    </source>
</evidence>
<proteinExistence type="predicted"/>
<dbReference type="CDD" id="cd23021">
    <property type="entry name" value="zf-HIT_IN80B"/>
    <property type="match status" value="1"/>
</dbReference>
<keyword evidence="4" id="KW-1185">Reference proteome</keyword>
<feature type="domain" description="INO80 complex subunit B-like conserved region" evidence="2">
    <location>
        <begin position="174"/>
        <end position="247"/>
    </location>
</feature>
<dbReference type="InterPro" id="IPR007529">
    <property type="entry name" value="Znf_HIT"/>
</dbReference>
<evidence type="ECO:0000313" key="4">
    <source>
        <dbReference type="Proteomes" id="UP001164746"/>
    </source>
</evidence>
<gene>
    <name evidence="3" type="ORF">MAR_008333</name>
</gene>
<dbReference type="EMBL" id="CP111015">
    <property type="protein sequence ID" value="WAR01775.1"/>
    <property type="molecule type" value="Genomic_DNA"/>
</dbReference>
<dbReference type="SMART" id="SM01406">
    <property type="entry name" value="PAPA-1"/>
    <property type="match status" value="1"/>
</dbReference>
<dbReference type="Pfam" id="PF04795">
    <property type="entry name" value="PAPA-1"/>
    <property type="match status" value="1"/>
</dbReference>
<dbReference type="PANTHER" id="PTHR21561">
    <property type="entry name" value="INO80 COMPLEX SUBUNIT B"/>
    <property type="match status" value="1"/>
</dbReference>
<feature type="region of interest" description="Disordered" evidence="1">
    <location>
        <begin position="1"/>
        <end position="56"/>
    </location>
</feature>
<feature type="compositionally biased region" description="Basic residues" evidence="1">
    <location>
        <begin position="26"/>
        <end position="40"/>
    </location>
</feature>
<protein>
    <submittedName>
        <fullName evidence="3">IN80B-like protein</fullName>
    </submittedName>
</protein>
<dbReference type="Pfam" id="PF04438">
    <property type="entry name" value="zf-HIT"/>
    <property type="match status" value="1"/>
</dbReference>
<organism evidence="3 4">
    <name type="scientific">Mya arenaria</name>
    <name type="common">Soft-shell clam</name>
    <dbReference type="NCBI Taxonomy" id="6604"/>
    <lineage>
        <taxon>Eukaryota</taxon>
        <taxon>Metazoa</taxon>
        <taxon>Spiralia</taxon>
        <taxon>Lophotrochozoa</taxon>
        <taxon>Mollusca</taxon>
        <taxon>Bivalvia</taxon>
        <taxon>Autobranchia</taxon>
        <taxon>Heteroconchia</taxon>
        <taxon>Euheterodonta</taxon>
        <taxon>Imparidentia</taxon>
        <taxon>Neoheterodontei</taxon>
        <taxon>Myida</taxon>
        <taxon>Myoidea</taxon>
        <taxon>Myidae</taxon>
        <taxon>Mya</taxon>
    </lineage>
</organism>
<dbReference type="PANTHER" id="PTHR21561:SF12">
    <property type="entry name" value="INO80 COMPLEX SUBUNIT B"/>
    <property type="match status" value="1"/>
</dbReference>
<evidence type="ECO:0000256" key="1">
    <source>
        <dbReference type="SAM" id="MobiDB-lite"/>
    </source>
</evidence>
<feature type="region of interest" description="Disordered" evidence="1">
    <location>
        <begin position="75"/>
        <end position="116"/>
    </location>
</feature>
<feature type="compositionally biased region" description="Basic and acidic residues" evidence="1">
    <location>
        <begin position="92"/>
        <end position="109"/>
    </location>
</feature>
<name>A0ABY7DVN0_MYAAR</name>
<accession>A0ABY7DVN0</accession>